<dbReference type="PANTHER" id="PTHR11439">
    <property type="entry name" value="GAG-POL-RELATED RETROTRANSPOSON"/>
    <property type="match status" value="1"/>
</dbReference>
<evidence type="ECO:0008006" key="3">
    <source>
        <dbReference type="Google" id="ProtNLM"/>
    </source>
</evidence>
<dbReference type="CDD" id="cd09272">
    <property type="entry name" value="RNase_HI_RT_Ty1"/>
    <property type="match status" value="2"/>
</dbReference>
<accession>A0AA38VVM4</accession>
<sequence>MEEKYSLNDVPTLQSVKTWLSKCFQMKDLGEAAYILGIKIYRNRSRRLIGLSQSTYIDKILKRFRMDESKKGFIPMQQGIVLSKAQCPVSSDDQDKMKSVPYASAIGPIMYAMLCTRPDVAYSISVTSRYQQNPGEAHWVAVKNILKYMRQTKEMFSVLGGSEDEISVTGYSDASFQTDRDDFKSQSEYVFTLIGGAISWKSSKQDTIADSTTEAEYIAASDAAKEAVWLRNFISDLRVRASISRPIDIYCDNSGAVAQAKEPREHHKSRHVLKKYHLIREIIGREDNMQNPTDENVADPLTKPLARAKHEGHASSIGMHYFLEKTLYGLKQAPRAWCERLSTFFIEHDFDRVYVDDIIFGSIDDSVYKEFEALMHSEFEMSMMGELPFFLGLQYKLSDSSPMRSPMATGARLHSDPSGKSVECKLYKGMIGSQLYLLVVDLILCFLHVFVQDIKQIQKNLIFLLLKEFLDISKEQRILPKNTGFDLMAYDDLDFGGFKLGRKSTFGICQYLWGKLVSWSSRKQNCVFTSIAQAEYVAAASRCSQALWIQTQLHDYGYMIDKILILYDFKSAIAISANTVQHLKTKHIDIQYHFLKHHVEEGNVELYFVTSTYQLTYLFTKH</sequence>
<evidence type="ECO:0000313" key="1">
    <source>
        <dbReference type="EMBL" id="KAJ9536492.1"/>
    </source>
</evidence>
<protein>
    <recommendedName>
        <fullName evidence="3">Reverse transcriptase Ty1/copia-type domain-containing protein</fullName>
    </recommendedName>
</protein>
<reference evidence="1" key="1">
    <citation type="submission" date="2023-03" db="EMBL/GenBank/DDBJ databases">
        <title>Chromosome-scale reference genome and RAD-based genetic map of yellow starthistle (Centaurea solstitialis) reveal putative structural variation and QTLs associated with invader traits.</title>
        <authorList>
            <person name="Reatini B."/>
            <person name="Cang F.A."/>
            <person name="Jiang Q."/>
            <person name="Mckibben M.T.W."/>
            <person name="Barker M.S."/>
            <person name="Rieseberg L.H."/>
            <person name="Dlugosch K.M."/>
        </authorList>
    </citation>
    <scope>NUCLEOTIDE SEQUENCE</scope>
    <source>
        <strain evidence="1">CAN-66</strain>
        <tissue evidence="1">Leaf</tissue>
    </source>
</reference>
<gene>
    <name evidence="1" type="ORF">OSB04_un000329</name>
</gene>
<evidence type="ECO:0000313" key="2">
    <source>
        <dbReference type="Proteomes" id="UP001172457"/>
    </source>
</evidence>
<dbReference type="AlphaFoldDB" id="A0AA38VVM4"/>
<dbReference type="Proteomes" id="UP001172457">
    <property type="component" value="Unassembled WGS sequence"/>
</dbReference>
<dbReference type="EMBL" id="JARYMX010000019">
    <property type="protein sequence ID" value="KAJ9536492.1"/>
    <property type="molecule type" value="Genomic_DNA"/>
</dbReference>
<proteinExistence type="predicted"/>
<organism evidence="1 2">
    <name type="scientific">Centaurea solstitialis</name>
    <name type="common">yellow star-thistle</name>
    <dbReference type="NCBI Taxonomy" id="347529"/>
    <lineage>
        <taxon>Eukaryota</taxon>
        <taxon>Viridiplantae</taxon>
        <taxon>Streptophyta</taxon>
        <taxon>Embryophyta</taxon>
        <taxon>Tracheophyta</taxon>
        <taxon>Spermatophyta</taxon>
        <taxon>Magnoliopsida</taxon>
        <taxon>eudicotyledons</taxon>
        <taxon>Gunneridae</taxon>
        <taxon>Pentapetalae</taxon>
        <taxon>asterids</taxon>
        <taxon>campanulids</taxon>
        <taxon>Asterales</taxon>
        <taxon>Asteraceae</taxon>
        <taxon>Carduoideae</taxon>
        <taxon>Cardueae</taxon>
        <taxon>Centaureinae</taxon>
        <taxon>Centaurea</taxon>
    </lineage>
</organism>
<comment type="caution">
    <text evidence="1">The sequence shown here is derived from an EMBL/GenBank/DDBJ whole genome shotgun (WGS) entry which is preliminary data.</text>
</comment>
<name>A0AA38VVM4_9ASTR</name>
<dbReference type="PANTHER" id="PTHR11439:SF496">
    <property type="entry name" value="RNA-DIRECTED DNA POLYMERASE"/>
    <property type="match status" value="1"/>
</dbReference>
<keyword evidence="2" id="KW-1185">Reference proteome</keyword>